<evidence type="ECO:0000313" key="2">
    <source>
        <dbReference type="Proteomes" id="UP001208689"/>
    </source>
</evidence>
<evidence type="ECO:0000313" key="1">
    <source>
        <dbReference type="EMBL" id="UYP48201.1"/>
    </source>
</evidence>
<name>A0ABY6HXW5_9ARCH</name>
<organism evidence="1 2">
    <name type="scientific">Candidatus Lokiarchaeum ossiferum</name>
    <dbReference type="NCBI Taxonomy" id="2951803"/>
    <lineage>
        <taxon>Archaea</taxon>
        <taxon>Promethearchaeati</taxon>
        <taxon>Promethearchaeota</taxon>
        <taxon>Promethearchaeia</taxon>
        <taxon>Promethearchaeales</taxon>
        <taxon>Promethearchaeaceae</taxon>
        <taxon>Candidatus Lokiarchaeum</taxon>
    </lineage>
</organism>
<gene>
    <name evidence="1" type="ORF">NEF87_004486</name>
</gene>
<dbReference type="Proteomes" id="UP001208689">
    <property type="component" value="Chromosome"/>
</dbReference>
<keyword evidence="2" id="KW-1185">Reference proteome</keyword>
<sequence>MVLIKKQLMKRKIMAFFILNLFTVSTAFDILASGCPFPENMEIDLNLGYGVEDNLTGWIDGKFKIRIYDDLIINWTDNKSGYRKITIWNDEGRSIFSDFYFSRGGDQQYVIHLDPNNNNYNNFQPGENYSLQICNLIHYFSPIVKSCSDLINFEIIKAKSQLQFIENLDFDSNNLDMGVYIIDKSGFPVDPHFLYKYEIVLANYYEPQKKLAFEPINLDYINPNTNNYEAITFGVTDINGLFEYEENKNNIPQNYIVRWNYCGSDLYESASIVDSLDFEHIFSPFDYTGPDPIGDDPSDGNINSLSNSSYSYTGLRKYYSWINVTESELQGFNLDDVSTCYYQFGVSEDRDSLYVGTISNFDFKGKLISPTVYYYGDEVNYASLSVNFEAFREVNKDKDHVPHSEIFNIDVLLLDEYGSILERQDLFNGNNTDFITKKISFNEIHFNEPKKFRIGFDISINVFNKHTCWDYSDEFYFCIREIDIDIMNKNAQWAQSSNLDDWYGYTFSENTKKIKYSELNNGEYEYLANYPAENCFNNTENLWEMPLNSLLDSSVPYTTGIQNYKFDEDPFTNSINTWGLSSNNDGFDFAGGYVSDIGSYYDYFSNGNLNTEGIEFNYLDFIRSGRKTYHNLPSFSFENVKYRNKWAGMSIPFSLSDLGDLYSYKELFIQYDVGSNPVTCTGLNYEIKTLLVKPDNSIIELHSQNHNHFYFKSFQHSLESLEPGNYQLVFIAETANWHSEKNIDIFFDNIKLKSTLEIKKNAYSFIANSGTVIPENNGPLYLDGEFTIRNQINFTENSINQSNLDLKIVYENKKIINSLDDGDADFAIFFIPIENHTIELDSYMITSEFFDSNYIKQDAIVDLNSLKGKNITHFKIRIKMHIPSSTRGYLNSADMFLLTFSNLTIISNDTINEFNYVSDFDLCSFKQITLDVYAKKDASCKKYNKNSAILATSMQYSYKDSYAIASVMSERTKSFGLSNTYFKGDLNLTIKKYIQYPTYYDNPINSKLYFDLYLENSNGNLVKIFTELIWESDISSIDYFDNPNINLSLNLDNVFEEFYNLGEEYSDVYVISYRTVLSSLNDGFIPKLGVEILKSSLVLTDQPPIGNWINLNSGDIITGNKMLQVQTLTHDCNGVRFLGSSDGGLTFKTIGETYVHDENWIFGYDFNTEESMIFPKNDEDFIVIAQFMDDYEIVNITSIEIIIDNSPPVISFGNSLINDDILVEPRNIKIDTNSTDIQYIELYAEKYDEEGQKLEKILIMTDDDGNDGWEFDFSPLLLEPSIYNFNAIAYDRAYLEGFCEATNLLVNWIDPHFYYPTPENNSFVKGTIDFYFSIGTPWIDNIVISTASISTFNIEDAAFQEYVVLNKNSTEDIYHFDINSKDVFGEFSNGYYYIEFEFNVNSYSQKHYYWLYFDNQPIVCDISISDTVKINEHTIDFSLYQPFSGNEFSNKVNVLGEDNWIADSFPLNLEIIPAYYEDLVYIQYYLEIYKNNDMESLGISENLNYSYITQDIYKYHKNDILARQLEEFSNYYPSQITDGYSFLLDVSNGILHTLGEIIVEDNLIGNNILYDFNQYPYLAYIIEFSSNGFPIEYVNNQNEMMASSLTNLFDEAFNDILNDNFQGAYDIVLKKIKPILTGLTTNEKEIPWTTPERILISEFNNKEDIQPNPRIDLSHYPDCYFSFAIDTEDKVGNKAIYSTELYLLDKGNPKSLIVYPEFNEQVILPVNLNTNEEISLNFSIYTNDMDIAELSFKSAIAYTEFLEKNLDLSLTQIMPNHLSEFQVVLDYDTAYSLLNDFTDNPTIFFEIEIIDQLGKTSILESEFSCVEQYDYNSPNITIIQAPNNEITYTGGFDLILDIDDVDENGNEGSGVKYIELWVNEINNNFGPGEINFPIMRWHSILEQNKKIYPEIFNNFLGLVLEPENDGYYHINPWNMSGRYMDLSNYSNGDFEFYIKVYDNNWNYEIIEINANIIMPQFNIKPNYPIHTDGTSNSLNFKLIDFGNSILDIEYILHNDDMSINAISSDGIFTGLNNQTTYYFDFKISQLDGSIISNNHTFEYPEKISKEIYGISSNTIQNYYLPYSIPIDNSVPYEFSFTIQNDDVIQDYYVLEANWLGEGIVEEKILYVDGKIADSVEELSAISINNNAKYLINTYELKDGNHNFSLEVLFNNQNSENSSIVNFIVDNSLPLWISSGFWINNISQYSIPSNYNENPIVYTNNQVEIQVNAYDPQSKLKNLEIWIQNDEGLSEIYKDIPLETSIVDYSTFLTIEDLNNLFIFKDGNYIVWVKLIGESGLIESQIIELSLMTELPTGNFINPYLPTNYENQIINLDFKTVMNIELIKSVEFFIQTQGNLNDFELNIDLLKWLGYGSIEMDSSDEFYYSFDYINDEYHDTNATFWVKIIDRAGNVNYIRTSDNHYIILYKIELDNFNGILYLDDNENINGNLINYENSSATAELSIFNGISYIPLEGTETLIGDGGSFTINWVDNNQNIPTELTEGFIPINCIEFSDYGNYQLYSQNFVQSGKFNNSDNYQIALITGNSNPFLYIFDHSLSSIYEWDVKSVEIGNIGSNVIQVNNWDVDNDGFNELVILSDMCLTVIDWNTEYAIWQINTYPFSNNNHINDLSITEQYPINMDYNSTHIIIGFKNTIYSFSIDANLAMELHELWEIPSGEELIQFTYNEIIGFATLLIITKQSIYYLKDKSWNLIFSTSYNLLSSVFVENLDLDPENEIIFGVLSNFGTDIVQAKYNYEFNGWEFVSTVLFSNLNKIYDIKMGHLSNTNLGNIVIASNEGLSIVNPPYLEKKQEYGLDPTNIVTTNESHNGIYEDYYSDINQYKYSAEKGYMSAEFPTSITKTENLLSISAPQASEQKYVSPKHFLSTATTSNSRLSSKIDTGINSNNYFASSIINSFSGGSTSEFNGLTQDELDSYPWNTKYFGYSFVNHDYIKNSYFNTESSNTVITTSEGAQGYFEDYNNLKGSIKFSCDFNEESSIDLESEENYDLFPRTWVPKTYNGRDILEANGWDHIMAFDDLDIRTDGVAQNVSDIEFHIEVAKSDWRDVDDLIYKIIPMDGIIQELGDWHDISETQTFDIPLDVESLTVEEFNDLYIYIADNLIGRLSFYTDTVSLDYTLNNFKPDDVIYNGIELKLTYGDDKTVTVDLPSNSYVEYSIDDDDVIFNYNIPKSLINSYEKVKKIEFILDKPSYYDVTVDYNRLIGDYDNSNTDYWDNVVNADTLNHLKYEQEFTYTFGDEFIDFSFNPNVNINFKGFSLASTNFGSEKTLDSITDEFSNMKFLSTIYIKDTSNIVRTYGDPQFSTINNGKQCTMDEFTFYYDSLLANNLLVSDQGNYNLKFIIITEIILEDPSNDYIFNHDNWALKPIINIPVNCLNTAKIRLDKNSYIDSQNSFTEKTYQIFKQNQLDLIKLSDTGLRVDFNSVINYNMTAFQNNNEVSISEYIHDGFLSNFPLKISVSSNNALISSSLSIKISDNLNVGSISGSNSIQVIYTKDLYLYPDEITLDISGSIYDFDSLDSDIYLYLKFEIFNEGVNGKWMNSIDSLTSTRFDFDISESNENYIYPDTLESLTHFDYYYNEESKSNPRAKTIPLNLLIEDKIINKLSGEDFEQKVQEIRKIELSLEGSIAHYLWNNPESGGISSSSSFINQNLFNPEFHDPMEGSNWISDNAGKSTICIQNELTTINLLPSPNIHSNQFIFNYSISPYSESNYELIDSIYKEDGNYYLRYLLIIDQNNYILENHSNFDSSLIKIDISKIHLTYSVINGNESIRESNYEEIQEFRLDIDDSNDLDTLDISSLFSINISSTLPNTETLFATDEDLIWGNNPISYLALKNKYTAQYDILLENSVEMVISDNLRILSSNNLKLYLYENFEQYLQYDSTLGLYFIEGRNGILWSLRNERFETLKMNCEVIDSEVQIELESWNSDVELLNNGKTKTVSIADADGDNDQDIILDTSTVIYQQKNEATYAMKISTFDNDDELICDMNFLAIQDRGAPHPEFFGHLSEIVEFGRNFSLNVVDYSTDLTDIYLFYSYNETGPFIELDHQSITETQNYFRYEIDSENSSAYLNEGKIFFNFTCTDDSGLNGSTILSCIIDRSPIDPLFSVIDFEKTILDENDDEMNCISVQSNIEIDIPYEAETESDLDYIKLFLICNDEIIWKNTYFPSDLVRSENGYELQFNIYENVIKYIMNYNISDTLRFEWQTVDKACNIHEFKKNYTFNLDSDFEIFLCNDDGLMLNQNEIDFYYYNEYINGKVVDSFGQPLPKDFEFDLCLDGLILNKTKITNNYGSFNAKIVSCELYSNDLRYNQDVIINGIDGKFEQDKSIQMGAGLSSRYSQIDAVNRLFLESDKGNIVLKYENMDYSEYNILDGFEGFHFDLFIPAAVSYLSGSTFSEIQLQFSNASSSQSNENDTIFTYTLNSREILDLLDKDPNVYTYYDMHVKHLSIDVPFYELDSSNFYNEFDLSKITAVRIVGQDNLIHPGINFQDATFYRQSLMCGGLFLIDLVNNATMYYSENARGLDTPREYQISAQIQNSNIMDIYASSDFSIQIGRINTDFLNIVDIFDDIHYSDIISINGIGFDNDYVIFTNDMVNSYLCLKSHPNYTSDEYINIGVSFPIGIKTKTDFMIIAQPNHYYNLDLIYSGSSFFESSVIPIIEGDYEIQKKNLSVDLFRYDLDEQFEISIDRNQTSIIRGQLIDNDGKPMFEFDTTSSENLSFYMYNDYILEFKEDREIFSNNNVLLGIYDRNFDYWIENSQIKGGFFNFTLNNTNNGNIPLNPGRYIFNINFTGNNYYNSINRTIIIDVEASDVLFEMKDPETDRWVDLNFELDPSITFSDSKSYTFRLNDAYTNKPISNVPIWLQISLVPYAYDSSKLENFLSDCYGDYLIRHDNVPEELRIKKYIQDKTSKPIAYPYFDEKCEEIRTFGPLYYQMVESNSEGIVVFNIEGDVFQNVMDYWYEKLKFTPISVEDINLYIRAFYSSSFDVEFMQIQETTYYEKSLPIDLFNNNEWIYDYSDEEYNLISDYLSGTLYTDPYHKSGYVDGIITIEKEDTMLMSAYQEVVGAGNFTLCTQVIEADVVNGQYIPEKHDDSNFIEKYGLSSLDKFAITMEIYDHTNLNKYISGQHIGFGKYVNYNNDADDLGVVEYNNSEAIYGVEWTNLVPNYYNIHYSVAQPDNEPYTDEISYSKTYKMPINTSVPLLLKSQSTFSIDNPSHVYSIPQFIESLENIDVSYLSENSEYIDSFYDGNYPIIKTDISISADSLSGENYNNTDEVVVNILADNVVLGQYKVSNFSEELIHTKHFELPLKILEGRIPDISFRVDFVPLPEKNIDWDEEREEFASNDAADINWVDYRDSLIHNAWVDYQIRTNYDIKIDNFVISDSNILDNAQNWNIYDDVNDEWIYSNDTTKQSDSIVRISEMGKDSSTISSTNEFTKDLISTINKVNILQYRINQDCADWSSDIMQISDSMTFNVSEIFKDVFYVERINRNCSISYADPVSEENVEDVYQTFNGFMLSDLSNCENSIRTANFYNSSELDFASQSAIYAGLNQGDVVKISIKDIYMPYQSQINWSLIAPKFDSVDISNIDIQLDFKIKGTTEEYFSNGEIYYHYLNAASYNEDITKYFVDMSQVIPEDFWSKFVDIEIIIHAITTDDLVQLYLLDSLITGNENIIKMSNVYPTALRARMFSTNLMYFYTSNAFDIGATVTENININDQNDILYRLEEDDDPYTNNLIDILNVWDWNVYVNPPEDDIRRYIDLYKWHYNEETKTYEELNELTDYNQNLQTYFDFADDDNDGLSMVKMKFKEAYMEDLTEPKRFSGLLRLYNNDYDNPEDPENSGSILSEMTSRKITVLLNPETWEQQAEMITLKTSSTSTSDTYRTDLGNKNIDLEIKNEFEKQSSLTYFLEAGINDVNITDWSEEVKIKNAPTTTAGNLKYDLENYQSYYDIITGLPASAELDSSYLFIELEKQSNLIYEFDMNIDGIYGINSHLDKGEYEFLDLPFYIDNCTYIENIQFSLYDSSTLRYTELTEISDLTDYYSRNKVIDISGIDFDTINFKIQFKDIVTAYGKNPNITIGGLGLFDEKSVGYLNINLRETESSQSDTYTTYSHPLTPTIFNPIVAPNAKKMDLILNDEMDAIFIKELSIKTPERANAELNIFELAINDKLSSDIEESVMDNYKIYYSYKFDEYQNEMMKEIYSVYSEDFGMPDWISTNGLKVSELMKWSNQYSIDTNGDGDFDITIQIFDGEGKGSDIYETLPDGTEITYFNNGIQDTMLYDIGNDGIWNILEKSDTIISSFNVTDPADNENGYYYVSEYKFEYEEIWEDLTGDGIFNIKTQEYRTSDLKSPIPNYREFSTINSNGDVESYFEVHISDDDWSDYTYGKLTEFDFNGDGVFEYSEKREDLFPNTKTVLESNDENLIYETYTKTYIDSSGNKTIEEGIEFLQNLTFICLGPDPVDEWNGGEGTYERVLAGEFVILEDIPVNFDPRSFSDIPNSIRLDEHGTIAWYDSDNNGHYEIAFIFTQESWQEQIAVAAYQSSTGKYVVHTQYGEFENSNDTITAFHWLSDYYDFTDIMDVGWDAAYDDHNRKMGSADFWITQIMDTLLSCLTMFIVGALAPATFGASLLLTTVINSLFQKLLRPLLVDLMEEFGVLTRDRSHILGGKDESGLKHDPIEFLEEVGQSFVDDWAIFGKSEGIPYYTERAYFTDVDPFTIDQNKEQFSSDPNVDPMTQHENKSVWVEYKVPQLWCPTGRGDYNILSTLDIKKHIDNSGIFSEDVDPELAYLGIRKGVPNSFGYALKWYLEQIHAGVEFDDPAEVVIKRKMDEDSTRHRRIMHQFFYRDAPWDTEELWDSEIGEENGFTTKNYINGTENTLIENSLADNRKLIYKTNEFGQPTLTAAPNTTLNYSDSIIYELDYLQMCMISKYRTAYEAGEKYNAAIFFSTLTIQIVQTGLAILAGYAGGALHNKIKWQNTLSKALGEEVKLQFSEVFNTIWKAERGIRGFIGEIFEEMVLEEAVSSTFIYLGFSEGLSNLLGESISFSTISSGFSKLTSLGKSQTSATPKKTNSEIVKSIQTVNQFVFGSQTSSPSQAGSNSELIRSKLDSKKSSKTAKYMSMSNFMILHQAAHTLDMTSITKLQGYIDNNAVNDKMGGSLNLARNLKLLSSVLRIPALEYTGIKSKKALAKFEITMKNEIFQEILEEGGGDPSKIIANKLLWEMGKLGLGKDGKYRYQKMQSIQYVGNQKMLTEIVPIIENGEISSIMVQLQVDNDIVGTLTLDEYLALETTPNSLSELILQSDEFNMVDPESIGSTQSGEFIKSLPKQAAKLLEYLNFPIEDLIRGDGKAIKKFVNSLGLGKSAREFVESVYPAILTKYNNNPAVFIKLFETMLFSKRTFLEIGGMTIKDRFMNGQDSTIINKMKELCKALGWEFDSSRNVAFLEFDLKHLDQENNIEGYIASKSQPESMNWQPTFDNEIADIFEAIDNNDGLGIRYTDTERKMLMDLFFILNIVNQNKYIEGSSVILYTRNPPCRSCQKIIKRVGEILKTQGIHLTVMWGSDILIPFNWQQVNLDD</sequence>
<accession>A0ABY6HXW5</accession>
<proteinExistence type="predicted"/>
<dbReference type="EMBL" id="CP104013">
    <property type="protein sequence ID" value="UYP48201.1"/>
    <property type="molecule type" value="Genomic_DNA"/>
</dbReference>
<reference evidence="1" key="1">
    <citation type="submission" date="2022-09" db="EMBL/GenBank/DDBJ databases">
        <title>Actin cytoskeleton and complex cell architecture in an #Asgard archaeon.</title>
        <authorList>
            <person name="Ponce Toledo R.I."/>
            <person name="Schleper C."/>
            <person name="Rodrigues Oliveira T."/>
            <person name="Wollweber F."/>
            <person name="Xu J."/>
            <person name="Rittmann S."/>
            <person name="Klingl A."/>
            <person name="Pilhofer M."/>
        </authorList>
    </citation>
    <scope>NUCLEOTIDE SEQUENCE</scope>
    <source>
        <strain evidence="1">B-35</strain>
    </source>
</reference>
<protein>
    <submittedName>
        <fullName evidence="1">Uncharacterized protein</fullName>
    </submittedName>
</protein>